<dbReference type="EMBL" id="LAVV01008017">
    <property type="protein sequence ID" value="KNZ54045.1"/>
    <property type="molecule type" value="Genomic_DNA"/>
</dbReference>
<dbReference type="VEuPathDB" id="FungiDB:VP01_3063g2"/>
<evidence type="ECO:0000313" key="2">
    <source>
        <dbReference type="Proteomes" id="UP000037035"/>
    </source>
</evidence>
<evidence type="ECO:0000313" key="1">
    <source>
        <dbReference type="EMBL" id="KNZ54045.1"/>
    </source>
</evidence>
<reference evidence="1 2" key="1">
    <citation type="submission" date="2015-08" db="EMBL/GenBank/DDBJ databases">
        <title>Next Generation Sequencing and Analysis of the Genome of Puccinia sorghi L Schw, the Causal Agent of Maize Common Rust.</title>
        <authorList>
            <person name="Rochi L."/>
            <person name="Burguener G."/>
            <person name="Darino M."/>
            <person name="Turjanski A."/>
            <person name="Kreff E."/>
            <person name="Dieguez M.J."/>
            <person name="Sacco F."/>
        </authorList>
    </citation>
    <scope>NUCLEOTIDE SEQUENCE [LARGE SCALE GENOMIC DNA]</scope>
    <source>
        <strain evidence="1 2">RO10H11247</strain>
    </source>
</reference>
<name>A0A0L6V1M4_9BASI</name>
<organism evidence="1 2">
    <name type="scientific">Puccinia sorghi</name>
    <dbReference type="NCBI Taxonomy" id="27349"/>
    <lineage>
        <taxon>Eukaryota</taxon>
        <taxon>Fungi</taxon>
        <taxon>Dikarya</taxon>
        <taxon>Basidiomycota</taxon>
        <taxon>Pucciniomycotina</taxon>
        <taxon>Pucciniomycetes</taxon>
        <taxon>Pucciniales</taxon>
        <taxon>Pucciniaceae</taxon>
        <taxon>Puccinia</taxon>
    </lineage>
</organism>
<gene>
    <name evidence="1" type="ORF">VP01_3063g2</name>
</gene>
<keyword evidence="2" id="KW-1185">Reference proteome</keyword>
<dbReference type="Proteomes" id="UP000037035">
    <property type="component" value="Unassembled WGS sequence"/>
</dbReference>
<proteinExistence type="predicted"/>
<dbReference type="AlphaFoldDB" id="A0A0L6V1M4"/>
<protein>
    <submittedName>
        <fullName evidence="1">Uncharacterized protein</fullName>
    </submittedName>
</protein>
<comment type="caution">
    <text evidence="1">The sequence shown here is derived from an EMBL/GenBank/DDBJ whole genome shotgun (WGS) entry which is preliminary data.</text>
</comment>
<sequence length="199" mass="21769">MYQNKVDISYDRDKGRFGGSLVLGAQAGTGGRLGRQGSLWSCGGKLDQLSSQGQQGAWGVKQTQGPLNWGGAAGSGNWWGIWGFRNQGEVQRGPFVPSKAMCSHLLHFGSESAKFACKEQQHQETGAEFSNEIHELIADCAPSSSTSTYHKTNQEVFNKAINRFQETISENLPMDQLVLGFTCKSKCLLKVIFKNMQSS</sequence>
<accession>A0A0L6V1M4</accession>